<reference evidence="6 7" key="1">
    <citation type="submission" date="2020-04" db="EMBL/GenBank/DDBJ databases">
        <title>Flammeovirgaceae bacterium KN852 isolated from deep sea.</title>
        <authorList>
            <person name="Zhang D.-C."/>
        </authorList>
    </citation>
    <scope>NUCLEOTIDE SEQUENCE [LARGE SCALE GENOMIC DNA]</scope>
    <source>
        <strain evidence="6 7">KN852</strain>
    </source>
</reference>
<dbReference type="InterPro" id="IPR050740">
    <property type="entry name" value="Aldehyde_DH_Superfamily"/>
</dbReference>
<dbReference type="PANTHER" id="PTHR43353:SF5">
    <property type="entry name" value="SUCCINATE-SEMIALDEHYDE DEHYDROGENASE, MITOCHONDRIAL"/>
    <property type="match status" value="1"/>
</dbReference>
<protein>
    <submittedName>
        <fullName evidence="6">NAD-dependent succinate-semialdehyde dehydrogenase</fullName>
    </submittedName>
</protein>
<dbReference type="SUPFAM" id="SSF53720">
    <property type="entry name" value="ALDH-like"/>
    <property type="match status" value="1"/>
</dbReference>
<dbReference type="InterPro" id="IPR016160">
    <property type="entry name" value="Ald_DH_CS_CYS"/>
</dbReference>
<organism evidence="6 7">
    <name type="scientific">Marinigracilibium pacificum</name>
    <dbReference type="NCBI Taxonomy" id="2729599"/>
    <lineage>
        <taxon>Bacteria</taxon>
        <taxon>Pseudomonadati</taxon>
        <taxon>Bacteroidota</taxon>
        <taxon>Cytophagia</taxon>
        <taxon>Cytophagales</taxon>
        <taxon>Flammeovirgaceae</taxon>
        <taxon>Marinigracilibium</taxon>
    </lineage>
</organism>
<dbReference type="Gene3D" id="3.40.309.10">
    <property type="entry name" value="Aldehyde Dehydrogenase, Chain A, domain 2"/>
    <property type="match status" value="1"/>
</dbReference>
<dbReference type="InterPro" id="IPR016162">
    <property type="entry name" value="Ald_DH_N"/>
</dbReference>
<evidence type="ECO:0000256" key="3">
    <source>
        <dbReference type="PROSITE-ProRule" id="PRU10007"/>
    </source>
</evidence>
<gene>
    <name evidence="6" type="ORF">HH304_13775</name>
</gene>
<dbReference type="InterPro" id="IPR016163">
    <property type="entry name" value="Ald_DH_C"/>
</dbReference>
<evidence type="ECO:0000256" key="1">
    <source>
        <dbReference type="ARBA" id="ARBA00009986"/>
    </source>
</evidence>
<dbReference type="InterPro" id="IPR010102">
    <property type="entry name" value="Succ_semiAld_DH"/>
</dbReference>
<sequence length="482" mass="52672">MSMKNKDLLRSKAFVDGKWTDAHSGKTYDIKNPADDSVITSVPDMDEEDVKEAIEIADREFPKWSSMLAKDRSEILDKWYRLLMDNQEDLAVLMTMEMGKPLKESMGEVAYGASFIQWFSEEAKRVYGDVVPNHAQGKRIVVIKQPVGVTGIITPWNFPLAMITRKVGPALAAGCTVVIKPAQDTPLSALAAAYLAQKAGLPPGVLNIVTSNSASEIGKELTTNKLVKKISFTGSTKVGKMLMEQSASTVKKISLELGGNAPFVVFEDADIEAAAEGAIACKFRNAGQTCVCANRILVHDKVYDQFVEKFSEKVKKLKVGNGLDSGVDIGPLINDSAVEKVSELVEDALQKGAKLVVGSNKPEGRFFDPMVLTDVNDEMEMFSKEIFGPVAPVYRFSSDEEAIELSNKTKFGLASYFYSRDIGRIWKVAESLQYGMVGINEGLISTEVAPFGGVKESGMGREGSKYGIDEYLNIKYMLMGGL</sequence>
<dbReference type="GO" id="GO:0004777">
    <property type="term" value="F:succinate-semialdehyde dehydrogenase (NAD+) activity"/>
    <property type="evidence" value="ECO:0007669"/>
    <property type="project" value="TreeGrafter"/>
</dbReference>
<dbReference type="NCBIfam" id="TIGR01780">
    <property type="entry name" value="SSADH"/>
    <property type="match status" value="1"/>
</dbReference>
<keyword evidence="2 4" id="KW-0560">Oxidoreductase</keyword>
<dbReference type="EMBL" id="JABBNU010000008">
    <property type="protein sequence ID" value="NMM49472.1"/>
    <property type="molecule type" value="Genomic_DNA"/>
</dbReference>
<proteinExistence type="inferred from homology"/>
<accession>A0A848J8U5</accession>
<dbReference type="AlphaFoldDB" id="A0A848J8U5"/>
<dbReference type="Pfam" id="PF00171">
    <property type="entry name" value="Aldedh"/>
    <property type="match status" value="1"/>
</dbReference>
<evidence type="ECO:0000256" key="4">
    <source>
        <dbReference type="RuleBase" id="RU003345"/>
    </source>
</evidence>
<evidence type="ECO:0000259" key="5">
    <source>
        <dbReference type="Pfam" id="PF00171"/>
    </source>
</evidence>
<dbReference type="Gene3D" id="3.40.605.10">
    <property type="entry name" value="Aldehyde Dehydrogenase, Chain A, domain 1"/>
    <property type="match status" value="1"/>
</dbReference>
<comment type="caution">
    <text evidence="6">The sequence shown here is derived from an EMBL/GenBank/DDBJ whole genome shotgun (WGS) entry which is preliminary data.</text>
</comment>
<dbReference type="PROSITE" id="PS00070">
    <property type="entry name" value="ALDEHYDE_DEHYDR_CYS"/>
    <property type="match status" value="1"/>
</dbReference>
<feature type="domain" description="Aldehyde dehydrogenase" evidence="5">
    <location>
        <begin position="19"/>
        <end position="476"/>
    </location>
</feature>
<dbReference type="Proteomes" id="UP000559010">
    <property type="component" value="Unassembled WGS sequence"/>
</dbReference>
<dbReference type="InterPro" id="IPR015590">
    <property type="entry name" value="Aldehyde_DH_dom"/>
</dbReference>
<name>A0A848J8U5_9BACT</name>
<dbReference type="FunFam" id="3.40.605.10:FF:000026">
    <property type="entry name" value="Aldehyde dehydrogenase, putative"/>
    <property type="match status" value="1"/>
</dbReference>
<evidence type="ECO:0000256" key="2">
    <source>
        <dbReference type="ARBA" id="ARBA00023002"/>
    </source>
</evidence>
<dbReference type="PANTHER" id="PTHR43353">
    <property type="entry name" value="SUCCINATE-SEMIALDEHYDE DEHYDROGENASE, MITOCHONDRIAL"/>
    <property type="match status" value="1"/>
</dbReference>
<keyword evidence="7" id="KW-1185">Reference proteome</keyword>
<dbReference type="PROSITE" id="PS00687">
    <property type="entry name" value="ALDEHYDE_DEHYDR_GLU"/>
    <property type="match status" value="1"/>
</dbReference>
<dbReference type="CDD" id="cd07103">
    <property type="entry name" value="ALDH_F5_SSADH_GabD"/>
    <property type="match status" value="1"/>
</dbReference>
<dbReference type="InterPro" id="IPR029510">
    <property type="entry name" value="Ald_DH_CS_GLU"/>
</dbReference>
<comment type="similarity">
    <text evidence="1 4">Belongs to the aldehyde dehydrogenase family.</text>
</comment>
<dbReference type="GO" id="GO:0009450">
    <property type="term" value="P:gamma-aminobutyric acid catabolic process"/>
    <property type="evidence" value="ECO:0007669"/>
    <property type="project" value="InterPro"/>
</dbReference>
<evidence type="ECO:0000313" key="6">
    <source>
        <dbReference type="EMBL" id="NMM49472.1"/>
    </source>
</evidence>
<dbReference type="FunFam" id="3.40.309.10:FF:000004">
    <property type="entry name" value="Succinate-semialdehyde dehydrogenase I"/>
    <property type="match status" value="1"/>
</dbReference>
<feature type="active site" evidence="3">
    <location>
        <position position="256"/>
    </location>
</feature>
<dbReference type="InterPro" id="IPR016161">
    <property type="entry name" value="Ald_DH/histidinol_DH"/>
</dbReference>
<dbReference type="FunFam" id="3.40.605.10:FF:000005">
    <property type="entry name" value="Succinate-semialdehyde dehydrogenase I"/>
    <property type="match status" value="1"/>
</dbReference>
<evidence type="ECO:0000313" key="7">
    <source>
        <dbReference type="Proteomes" id="UP000559010"/>
    </source>
</evidence>